<sequence length="424" mass="45282">MKKKLALAVGAALVVGGLGACWYTGQTFDRILAEEIAKVKQDSGIELSWIPSSENLFTRDGVLKVVVTPQAMASLDPQLAGSEPIEMELNSNNRILPFYIKSHLLLDTGKGTLAPVFTALGMQQWQLGLESASSLLTQSQSARFWLSDFKVKEGMNEISFLPMNGTYSGDMKGNGHMSFQWQGVTLHDAQSKMDMVLADFKGSADLAEISGVWLSPRSDATLSAFSLTLPESAKIALQGLTTSTQLSGDDAQTISSNYQVKVANLSLENESDKLAVTEGKLNLDLKGLDLEGYQELQAASGQQLDEASLQQALDKMLQRGATLQLSELSAKLNGEPVSMTGEAKLAPTSLAQLMGSEGGSEGMHALSGLLHAKLGDKLGKAVPQLDPMLAQFTAQGYLKAEPAQLGAEFKLDKGMVTINGLPLQ</sequence>
<keyword evidence="2" id="KW-1185">Reference proteome</keyword>
<comment type="caution">
    <text evidence="1">The sequence shown here is derived from an EMBL/GenBank/DDBJ whole genome shotgun (WGS) entry which is preliminary data.</text>
</comment>
<evidence type="ECO:0000313" key="2">
    <source>
        <dbReference type="Proteomes" id="UP000232060"/>
    </source>
</evidence>
<reference evidence="1 2" key="1">
    <citation type="submission" date="2017-11" db="EMBL/GenBank/DDBJ databases">
        <title>Draft genome sequence of environmental isolate Aeromonas lusitania sp. nov. MDC 2473.</title>
        <authorList>
            <person name="Colston S.M."/>
            <person name="Navarro A."/>
            <person name="Martinez-Murcia A.J."/>
            <person name="Graf J."/>
        </authorList>
    </citation>
    <scope>NUCLEOTIDE SEQUENCE [LARGE SCALE GENOMIC DNA]</scope>
    <source>
        <strain evidence="1 2">MDC 2473</strain>
    </source>
</reference>
<dbReference type="RefSeq" id="WP_100860193.1">
    <property type="nucleotide sequence ID" value="NZ_PGCP01000018.1"/>
</dbReference>
<dbReference type="Pfam" id="PF06097">
    <property type="entry name" value="DUF945"/>
    <property type="match status" value="1"/>
</dbReference>
<dbReference type="InterPro" id="IPR010352">
    <property type="entry name" value="DUF945"/>
</dbReference>
<dbReference type="EMBL" id="PGCP01000018">
    <property type="protein sequence ID" value="PJC92836.1"/>
    <property type="molecule type" value="Genomic_DNA"/>
</dbReference>
<protein>
    <recommendedName>
        <fullName evidence="3">DUF945 domain-containing protein</fullName>
    </recommendedName>
</protein>
<dbReference type="PROSITE" id="PS51257">
    <property type="entry name" value="PROKAR_LIPOPROTEIN"/>
    <property type="match status" value="1"/>
</dbReference>
<name>A0A2M8H8E5_9GAMM</name>
<evidence type="ECO:0008006" key="3">
    <source>
        <dbReference type="Google" id="ProtNLM"/>
    </source>
</evidence>
<dbReference type="Proteomes" id="UP000232060">
    <property type="component" value="Unassembled WGS sequence"/>
</dbReference>
<accession>A0A2M8H8E5</accession>
<evidence type="ECO:0000313" key="1">
    <source>
        <dbReference type="EMBL" id="PJC92836.1"/>
    </source>
</evidence>
<proteinExistence type="predicted"/>
<organism evidence="1 2">
    <name type="scientific">Aeromonas lusitana</name>
    <dbReference type="NCBI Taxonomy" id="931529"/>
    <lineage>
        <taxon>Bacteria</taxon>
        <taxon>Pseudomonadati</taxon>
        <taxon>Pseudomonadota</taxon>
        <taxon>Gammaproteobacteria</taxon>
        <taxon>Aeromonadales</taxon>
        <taxon>Aeromonadaceae</taxon>
        <taxon>Aeromonas</taxon>
    </lineage>
</organism>
<dbReference type="OrthoDB" id="5591826at2"/>
<dbReference type="AlphaFoldDB" id="A0A2M8H8E5"/>
<gene>
    <name evidence="1" type="ORF">CUC44_12130</name>
</gene>